<reference evidence="4 5" key="1">
    <citation type="submission" date="2019-12" db="EMBL/GenBank/DDBJ databases">
        <title>Maritimibacter sp. nov. sp. isolated from sea sand.</title>
        <authorList>
            <person name="Kim J."/>
            <person name="Jeong S.E."/>
            <person name="Jung H.S."/>
            <person name="Jeon C.O."/>
        </authorList>
    </citation>
    <scope>NUCLEOTIDE SEQUENCE [LARGE SCALE GENOMIC DNA]</scope>
    <source>
        <strain evidence="4 5">DP07</strain>
    </source>
</reference>
<protein>
    <submittedName>
        <fullName evidence="4">Phosphonate ABC transporter substrate-binding protein</fullName>
    </submittedName>
</protein>
<evidence type="ECO:0000256" key="3">
    <source>
        <dbReference type="SAM" id="SignalP"/>
    </source>
</evidence>
<keyword evidence="2 3" id="KW-0732">Signal</keyword>
<feature type="signal peptide" evidence="3">
    <location>
        <begin position="1"/>
        <end position="20"/>
    </location>
</feature>
<evidence type="ECO:0000313" key="5">
    <source>
        <dbReference type="Proteomes" id="UP000467322"/>
    </source>
</evidence>
<dbReference type="EMBL" id="WTUX01000022">
    <property type="protein sequence ID" value="MZR15168.1"/>
    <property type="molecule type" value="Genomic_DNA"/>
</dbReference>
<dbReference type="RefSeq" id="WP_161353589.1">
    <property type="nucleotide sequence ID" value="NZ_WTUX01000022.1"/>
</dbReference>
<dbReference type="GO" id="GO:0015716">
    <property type="term" value="P:organic phosphonate transport"/>
    <property type="evidence" value="ECO:0007669"/>
    <property type="project" value="InterPro"/>
</dbReference>
<dbReference type="PANTHER" id="PTHR35841:SF1">
    <property type="entry name" value="PHOSPHONATES-BINDING PERIPLASMIC PROTEIN"/>
    <property type="match status" value="1"/>
</dbReference>
<feature type="chain" id="PRO_5032591261" evidence="3">
    <location>
        <begin position="21"/>
        <end position="305"/>
    </location>
</feature>
<dbReference type="Pfam" id="PF12974">
    <property type="entry name" value="Phosphonate-bd"/>
    <property type="match status" value="1"/>
</dbReference>
<dbReference type="PANTHER" id="PTHR35841">
    <property type="entry name" value="PHOSPHONATES-BINDING PERIPLASMIC PROTEIN"/>
    <property type="match status" value="1"/>
</dbReference>
<dbReference type="SUPFAM" id="SSF53850">
    <property type="entry name" value="Periplasmic binding protein-like II"/>
    <property type="match status" value="1"/>
</dbReference>
<name>A0A845M8L9_9RHOB</name>
<dbReference type="AlphaFoldDB" id="A0A845M8L9"/>
<accession>A0A845M8L9</accession>
<comment type="caution">
    <text evidence="4">The sequence shown here is derived from an EMBL/GenBank/DDBJ whole genome shotgun (WGS) entry which is preliminary data.</text>
</comment>
<evidence type="ECO:0000313" key="4">
    <source>
        <dbReference type="EMBL" id="MZR15168.1"/>
    </source>
</evidence>
<sequence length="305" mass="32305">MKKLIAAALTTTALTGTAFAESHGMGIEEFNIGILGGENAQDRLANHECLKSYAEDALGVPVKLFAPADYAGVIQGLLGGTIDMAWLGASGYAATYLQDPEAVEPVLVKINLDGSYGYHSIGFARKDSGVTSLADMEGKVFGFGDPNSTSGYLIPSIEIPQEGEAITMEPGDYFADVRFTGGHEQTIVAVNNGDIDGGVTWADGQGAWEDGYNSGALRKAVDAGLVDMNDLVEIWRSKPIPEGPIVLRTALPQDVKTTMTELVDGLYDADPDCTYNISAGESLGFDPITHDAYLSIIEARKAKSE</sequence>
<keyword evidence="5" id="KW-1185">Reference proteome</keyword>
<dbReference type="InterPro" id="IPR005770">
    <property type="entry name" value="PhnD"/>
</dbReference>
<dbReference type="NCBIfam" id="TIGR03431">
    <property type="entry name" value="PhnD"/>
    <property type="match status" value="1"/>
</dbReference>
<evidence type="ECO:0000256" key="1">
    <source>
        <dbReference type="ARBA" id="ARBA00007162"/>
    </source>
</evidence>
<gene>
    <name evidence="4" type="primary">phnD</name>
    <name evidence="4" type="ORF">GQE99_19290</name>
</gene>
<dbReference type="GO" id="GO:0055085">
    <property type="term" value="P:transmembrane transport"/>
    <property type="evidence" value="ECO:0007669"/>
    <property type="project" value="InterPro"/>
</dbReference>
<organism evidence="4 5">
    <name type="scientific">Maritimibacter harenae</name>
    <dbReference type="NCBI Taxonomy" id="2606218"/>
    <lineage>
        <taxon>Bacteria</taxon>
        <taxon>Pseudomonadati</taxon>
        <taxon>Pseudomonadota</taxon>
        <taxon>Alphaproteobacteria</taxon>
        <taxon>Rhodobacterales</taxon>
        <taxon>Roseobacteraceae</taxon>
        <taxon>Maritimibacter</taxon>
    </lineage>
</organism>
<dbReference type="Proteomes" id="UP000467322">
    <property type="component" value="Unassembled WGS sequence"/>
</dbReference>
<proteinExistence type="inferred from homology"/>
<dbReference type="Gene3D" id="3.40.190.10">
    <property type="entry name" value="Periplasmic binding protein-like II"/>
    <property type="match status" value="2"/>
</dbReference>
<dbReference type="CDD" id="cd01071">
    <property type="entry name" value="PBP2_PhnD_like"/>
    <property type="match status" value="1"/>
</dbReference>
<dbReference type="NCBIfam" id="TIGR01098">
    <property type="entry name" value="3A0109s03R"/>
    <property type="match status" value="1"/>
</dbReference>
<evidence type="ECO:0000256" key="2">
    <source>
        <dbReference type="ARBA" id="ARBA00022729"/>
    </source>
</evidence>
<comment type="similarity">
    <text evidence="1">Belongs to the phosphate/phosphite/phosphonate binding protein family.</text>
</comment>
<dbReference type="GO" id="GO:0043190">
    <property type="term" value="C:ATP-binding cassette (ABC) transporter complex"/>
    <property type="evidence" value="ECO:0007669"/>
    <property type="project" value="InterPro"/>
</dbReference>
<dbReference type="InterPro" id="IPR017797">
    <property type="entry name" value="Phosphnate-bd"/>
</dbReference>